<comment type="caution">
    <text evidence="5">The sequence shown here is derived from an EMBL/GenBank/DDBJ whole genome shotgun (WGS) entry which is preliminary data.</text>
</comment>
<name>X1DTM8_9ZZZZ</name>
<dbReference type="GO" id="GO:0008483">
    <property type="term" value="F:transaminase activity"/>
    <property type="evidence" value="ECO:0007669"/>
    <property type="project" value="UniProtKB-KW"/>
</dbReference>
<proteinExistence type="predicted"/>
<reference evidence="5" key="1">
    <citation type="journal article" date="2014" name="Front. Microbiol.">
        <title>High frequency of phylogenetically diverse reductive dehalogenase-homologous genes in deep subseafloor sedimentary metagenomes.</title>
        <authorList>
            <person name="Kawai M."/>
            <person name="Futagami T."/>
            <person name="Toyoda A."/>
            <person name="Takaki Y."/>
            <person name="Nishi S."/>
            <person name="Hori S."/>
            <person name="Arai W."/>
            <person name="Tsubouchi T."/>
            <person name="Morono Y."/>
            <person name="Uchiyama I."/>
            <person name="Ito T."/>
            <person name="Fujiyama A."/>
            <person name="Inagaki F."/>
            <person name="Takami H."/>
        </authorList>
    </citation>
    <scope>NUCLEOTIDE SEQUENCE</scope>
    <source>
        <strain evidence="5">Expedition CK06-06</strain>
    </source>
</reference>
<evidence type="ECO:0000256" key="4">
    <source>
        <dbReference type="ARBA" id="ARBA00022898"/>
    </source>
</evidence>
<accession>X1DTM8</accession>
<sequence>DQTGAVMIMDEVQTGLGRCGAIWCIDTYEVVPDIIVTGKGLSGGIYPITATLYQDHINPFLHDNPFIHVSTFGGGEVGCYVTLEMLDILEEPGFLEHVRDMAAIFETGFIGLQEQHPGVMEGFRQRGLMMGLKLANENLGPLMTRIGFDAGLLAIYANNDPSVVQILPPLTLVLELRRYTLQA</sequence>
<dbReference type="InterPro" id="IPR015422">
    <property type="entry name" value="PyrdxlP-dep_Trfase_small"/>
</dbReference>
<dbReference type="Gene3D" id="3.90.1150.10">
    <property type="entry name" value="Aspartate Aminotransferase, domain 1"/>
    <property type="match status" value="1"/>
</dbReference>
<dbReference type="PANTHER" id="PTHR11986:SF79">
    <property type="entry name" value="ACETYLORNITHINE AMINOTRANSFERASE, MITOCHONDRIAL"/>
    <property type="match status" value="1"/>
</dbReference>
<dbReference type="AlphaFoldDB" id="X1DTM8"/>
<organism evidence="5">
    <name type="scientific">marine sediment metagenome</name>
    <dbReference type="NCBI Taxonomy" id="412755"/>
    <lineage>
        <taxon>unclassified sequences</taxon>
        <taxon>metagenomes</taxon>
        <taxon>ecological metagenomes</taxon>
    </lineage>
</organism>
<dbReference type="InterPro" id="IPR050103">
    <property type="entry name" value="Class-III_PLP-dep_AT"/>
</dbReference>
<dbReference type="EMBL" id="BART01021395">
    <property type="protein sequence ID" value="GAG99776.1"/>
    <property type="molecule type" value="Genomic_DNA"/>
</dbReference>
<comment type="cofactor">
    <cofactor evidence="1">
        <name>pyridoxal 5'-phosphate</name>
        <dbReference type="ChEBI" id="CHEBI:597326"/>
    </cofactor>
</comment>
<evidence type="ECO:0008006" key="6">
    <source>
        <dbReference type="Google" id="ProtNLM"/>
    </source>
</evidence>
<dbReference type="SUPFAM" id="SSF53383">
    <property type="entry name" value="PLP-dependent transferases"/>
    <property type="match status" value="1"/>
</dbReference>
<dbReference type="InterPro" id="IPR005814">
    <property type="entry name" value="Aminotrans_3"/>
</dbReference>
<evidence type="ECO:0000256" key="3">
    <source>
        <dbReference type="ARBA" id="ARBA00022679"/>
    </source>
</evidence>
<gene>
    <name evidence="5" type="ORF">S01H4_39493</name>
</gene>
<evidence type="ECO:0000313" key="5">
    <source>
        <dbReference type="EMBL" id="GAG99776.1"/>
    </source>
</evidence>
<dbReference type="Gene3D" id="3.40.640.10">
    <property type="entry name" value="Type I PLP-dependent aspartate aminotransferase-like (Major domain)"/>
    <property type="match status" value="1"/>
</dbReference>
<keyword evidence="2" id="KW-0032">Aminotransferase</keyword>
<dbReference type="Pfam" id="PF00202">
    <property type="entry name" value="Aminotran_3"/>
    <property type="match status" value="1"/>
</dbReference>
<protein>
    <recommendedName>
        <fullName evidence="6">Aspartate aminotransferase family protein</fullName>
    </recommendedName>
</protein>
<dbReference type="InterPro" id="IPR015424">
    <property type="entry name" value="PyrdxlP-dep_Trfase"/>
</dbReference>
<dbReference type="GO" id="GO:0030170">
    <property type="term" value="F:pyridoxal phosphate binding"/>
    <property type="evidence" value="ECO:0007669"/>
    <property type="project" value="InterPro"/>
</dbReference>
<dbReference type="InterPro" id="IPR015421">
    <property type="entry name" value="PyrdxlP-dep_Trfase_major"/>
</dbReference>
<dbReference type="PROSITE" id="PS00600">
    <property type="entry name" value="AA_TRANSFER_CLASS_3"/>
    <property type="match status" value="1"/>
</dbReference>
<dbReference type="GO" id="GO:0042802">
    <property type="term" value="F:identical protein binding"/>
    <property type="evidence" value="ECO:0007669"/>
    <property type="project" value="TreeGrafter"/>
</dbReference>
<keyword evidence="3" id="KW-0808">Transferase</keyword>
<keyword evidence="4" id="KW-0663">Pyridoxal phosphate</keyword>
<dbReference type="PANTHER" id="PTHR11986">
    <property type="entry name" value="AMINOTRANSFERASE CLASS III"/>
    <property type="match status" value="1"/>
</dbReference>
<evidence type="ECO:0000256" key="2">
    <source>
        <dbReference type="ARBA" id="ARBA00022576"/>
    </source>
</evidence>
<evidence type="ECO:0000256" key="1">
    <source>
        <dbReference type="ARBA" id="ARBA00001933"/>
    </source>
</evidence>
<dbReference type="InterPro" id="IPR049704">
    <property type="entry name" value="Aminotrans_3_PPA_site"/>
</dbReference>
<feature type="non-terminal residue" evidence="5">
    <location>
        <position position="1"/>
    </location>
</feature>